<dbReference type="InterPro" id="IPR019154">
    <property type="entry name" value="Arb2-like_domain"/>
</dbReference>
<feature type="region of interest" description="Disordered" evidence="12">
    <location>
        <begin position="740"/>
        <end position="787"/>
    </location>
</feature>
<evidence type="ECO:0000256" key="5">
    <source>
        <dbReference type="ARBA" id="ARBA00022801"/>
    </source>
</evidence>
<keyword evidence="6 11" id="KW-0156">Chromatin regulator</keyword>
<evidence type="ECO:0000256" key="8">
    <source>
        <dbReference type="ARBA" id="ARBA00023163"/>
    </source>
</evidence>
<evidence type="ECO:0000256" key="3">
    <source>
        <dbReference type="ARBA" id="ARBA00012111"/>
    </source>
</evidence>
<dbReference type="RefSeq" id="XP_013321091.1">
    <property type="nucleotide sequence ID" value="XM_013465637.1"/>
</dbReference>
<keyword evidence="16" id="KW-1185">Reference proteome</keyword>
<keyword evidence="7 11" id="KW-0805">Transcription regulation</keyword>
<feature type="domain" description="Arb2-like" evidence="14">
    <location>
        <begin position="472"/>
        <end position="736"/>
    </location>
</feature>
<keyword evidence="5 11" id="KW-0378">Hydrolase</keyword>
<reference evidence="15 16" key="1">
    <citation type="submission" date="2015-01" db="EMBL/GenBank/DDBJ databases">
        <title>The Genome Sequence of Exophiala xenobiotica CBS118157.</title>
        <authorList>
            <consortium name="The Broad Institute Genomics Platform"/>
            <person name="Cuomo C."/>
            <person name="de Hoog S."/>
            <person name="Gorbushina A."/>
            <person name="Stielow B."/>
            <person name="Teixiera M."/>
            <person name="Abouelleil A."/>
            <person name="Chapman S.B."/>
            <person name="Priest M."/>
            <person name="Young S.K."/>
            <person name="Wortman J."/>
            <person name="Nusbaum C."/>
            <person name="Birren B."/>
        </authorList>
    </citation>
    <scope>NUCLEOTIDE SEQUENCE [LARGE SCALE GENOMIC DNA]</scope>
    <source>
        <strain evidence="15 16">CBS 118157</strain>
    </source>
</reference>
<dbReference type="Pfam" id="PF00850">
    <property type="entry name" value="Hist_deacetyl"/>
    <property type="match status" value="1"/>
</dbReference>
<gene>
    <name evidence="15" type="ORF">PV05_00719</name>
</gene>
<evidence type="ECO:0000256" key="7">
    <source>
        <dbReference type="ARBA" id="ARBA00023015"/>
    </source>
</evidence>
<keyword evidence="4 11" id="KW-0678">Repressor</keyword>
<dbReference type="GO" id="GO:0000118">
    <property type="term" value="C:histone deacetylase complex"/>
    <property type="evidence" value="ECO:0007669"/>
    <property type="project" value="TreeGrafter"/>
</dbReference>
<comment type="subcellular location">
    <subcellularLocation>
        <location evidence="1 11">Nucleus</location>
    </subcellularLocation>
</comment>
<dbReference type="Gene3D" id="3.40.800.20">
    <property type="entry name" value="Histone deacetylase domain"/>
    <property type="match status" value="1"/>
</dbReference>
<accession>A0A0D2F0T0</accession>
<dbReference type="AlphaFoldDB" id="A0A0D2F0T0"/>
<evidence type="ECO:0000313" key="15">
    <source>
        <dbReference type="EMBL" id="KIW60505.1"/>
    </source>
</evidence>
<dbReference type="PANTHER" id="PTHR10625:SF5">
    <property type="entry name" value="HISTONE DEACETYLASE"/>
    <property type="match status" value="1"/>
</dbReference>
<name>A0A0D2F0T0_9EURO</name>
<evidence type="ECO:0000256" key="9">
    <source>
        <dbReference type="ARBA" id="ARBA00023242"/>
    </source>
</evidence>
<keyword evidence="9 11" id="KW-0539">Nucleus</keyword>
<dbReference type="PRINTS" id="PR01270">
    <property type="entry name" value="HDASUPER"/>
</dbReference>
<dbReference type="Proteomes" id="UP000054342">
    <property type="component" value="Unassembled WGS sequence"/>
</dbReference>
<dbReference type="GO" id="GO:0031078">
    <property type="term" value="F:histone H3K14 deacetylase activity, hydrolytic mechanism"/>
    <property type="evidence" value="ECO:0007669"/>
    <property type="project" value="UniProtKB-UniRule"/>
</dbReference>
<evidence type="ECO:0000256" key="4">
    <source>
        <dbReference type="ARBA" id="ARBA00022491"/>
    </source>
</evidence>
<evidence type="ECO:0000256" key="1">
    <source>
        <dbReference type="ARBA" id="ARBA00004123"/>
    </source>
</evidence>
<dbReference type="GO" id="GO:0040029">
    <property type="term" value="P:epigenetic regulation of gene expression"/>
    <property type="evidence" value="ECO:0007669"/>
    <property type="project" value="TreeGrafter"/>
</dbReference>
<dbReference type="EC" id="3.5.1.98" evidence="3 11"/>
<feature type="region of interest" description="Disordered" evidence="12">
    <location>
        <begin position="1"/>
        <end position="83"/>
    </location>
</feature>
<evidence type="ECO:0000259" key="13">
    <source>
        <dbReference type="Pfam" id="PF00850"/>
    </source>
</evidence>
<dbReference type="STRING" id="348802.A0A0D2F0T0"/>
<dbReference type="FunFam" id="3.40.800.20:FF:000005">
    <property type="entry name" value="histone deacetylase 6"/>
    <property type="match status" value="1"/>
</dbReference>
<evidence type="ECO:0000259" key="14">
    <source>
        <dbReference type="Pfam" id="PF09757"/>
    </source>
</evidence>
<feature type="region of interest" description="Disordered" evidence="12">
    <location>
        <begin position="802"/>
        <end position="836"/>
    </location>
</feature>
<evidence type="ECO:0000256" key="10">
    <source>
        <dbReference type="ARBA" id="ARBA00048287"/>
    </source>
</evidence>
<dbReference type="InterPro" id="IPR037138">
    <property type="entry name" value="His_deacetylse_dom_sf"/>
</dbReference>
<feature type="compositionally biased region" description="Low complexity" evidence="12">
    <location>
        <begin position="764"/>
        <end position="778"/>
    </location>
</feature>
<comment type="catalytic activity">
    <reaction evidence="10 11">
        <text>N(6)-acetyl-L-lysyl-[histone] + H2O = L-lysyl-[histone] + acetate</text>
        <dbReference type="Rhea" id="RHEA:58196"/>
        <dbReference type="Rhea" id="RHEA-COMP:9845"/>
        <dbReference type="Rhea" id="RHEA-COMP:11338"/>
        <dbReference type="ChEBI" id="CHEBI:15377"/>
        <dbReference type="ChEBI" id="CHEBI:29969"/>
        <dbReference type="ChEBI" id="CHEBI:30089"/>
        <dbReference type="ChEBI" id="CHEBI:61930"/>
        <dbReference type="EC" id="3.5.1.98"/>
    </reaction>
</comment>
<dbReference type="SUPFAM" id="SSF52768">
    <property type="entry name" value="Arginase/deacetylase"/>
    <property type="match status" value="1"/>
</dbReference>
<evidence type="ECO:0000256" key="2">
    <source>
        <dbReference type="ARBA" id="ARBA00007738"/>
    </source>
</evidence>
<dbReference type="PANTHER" id="PTHR10625">
    <property type="entry name" value="HISTONE DEACETYLASE HDAC1-RELATED"/>
    <property type="match status" value="1"/>
</dbReference>
<evidence type="ECO:0000256" key="11">
    <source>
        <dbReference type="PIRNR" id="PIRNR037919"/>
    </source>
</evidence>
<organism evidence="15 16">
    <name type="scientific">Exophiala xenobiotica</name>
    <dbReference type="NCBI Taxonomy" id="348802"/>
    <lineage>
        <taxon>Eukaryota</taxon>
        <taxon>Fungi</taxon>
        <taxon>Dikarya</taxon>
        <taxon>Ascomycota</taxon>
        <taxon>Pezizomycotina</taxon>
        <taxon>Eurotiomycetes</taxon>
        <taxon>Chaetothyriomycetidae</taxon>
        <taxon>Chaetothyriales</taxon>
        <taxon>Herpotrichiellaceae</taxon>
        <taxon>Exophiala</taxon>
    </lineage>
</organism>
<comment type="similarity">
    <text evidence="2 11">Belongs to the histone deacetylase family. HD type 2 subfamily.</text>
</comment>
<comment type="function">
    <text evidence="11">Responsible for the deacetylation of lysine residues on the N-terminal part of the core histones (H2A, H2B, H3 and H4). Histone deacetylation gives a tag for epigenetic repression and plays an important role in transcriptional regulation, cell cycle progression and developmental events.</text>
</comment>
<dbReference type="EMBL" id="KN847317">
    <property type="protein sequence ID" value="KIW60505.1"/>
    <property type="molecule type" value="Genomic_DNA"/>
</dbReference>
<protein>
    <recommendedName>
        <fullName evidence="3 11">Histone deacetylase</fullName>
        <ecNumber evidence="3 11">3.5.1.98</ecNumber>
    </recommendedName>
</protein>
<dbReference type="InterPro" id="IPR000286">
    <property type="entry name" value="HDACs"/>
</dbReference>
<sequence length="836" mass="92145">MTNLLPAGYGGPSDRPRFPNPIPKLEEPPHISGDTSMRDTPDMSGDLDHRLKIETSEEEYEDSLLSDTSSEADEIPKSQRGLPVSQLPTGLCYDDRMRYHAEVAATSGENVHPEDPRRIYYIYKELCEAGLVDDKKYPPMVKMPLLRIDAREATRDECLLVHTRDHYEFVKSTAEMSDEKLIDLSDEANMDSIYFNALSYFSSKLSAGAAIETCRAVFSRKVKNAIAVIRPPGHHAEVDRTMGFCLFNNVCIASKVCQSDFGDECRKILIVDWDVHHGNGCQKAFYQDPNILYISLHVHMNGMFYPSGNDGDMFHCGEGPGLGRNVNIPWPTKGMGDGDYMYAFQNVVMPIATEFDPDFVIVASGFDAAAGDELGGCYVTPPCYAHMTHMLMSLAGGKIAVCLEGGYNFHAISKSALAVTRVLMGEPPDRVQATQASQHAVDTVAKVRTVQSKYWRSIYPKDPIGGIFGGERLHDIIRQWQAQHLYDKYKLTQLHIFRDNISKSFEQQVLATPNYETKKRLLIIFHDAPDLLGHYNGLSTQQKLHDTWLVDGAQSYIKWAVSHGFAVIDINVPQHITINDEDSPEYHDTDVEYASTMTDVARKEGEKLAQYLWENYVEPWDFPGGIFLMGAGTAFHALAKLVSENENVYPSLLGIIGFIATNPIRPISNPSSHWVSQWYRENSLVYVSHVHSLWKKENKPSRKYGRLVQSGGAVLNVMMKMHEDEVTDWIKEKVREAEGSDVAESIIDSAADEDGDDKDKDGAVSDSGDTIDDPAATGAGAGGSGSSMDVVAAARSGVMSGGGGGGLAAGVASQGTTTGQRISMAGGGDVYMTTER</sequence>
<dbReference type="InterPro" id="IPR023801">
    <property type="entry name" value="His_deacetylse_dom"/>
</dbReference>
<feature type="domain" description="Histone deacetylase" evidence="13">
    <location>
        <begin position="112"/>
        <end position="423"/>
    </location>
</feature>
<proteinExistence type="inferred from homology"/>
<evidence type="ECO:0000313" key="16">
    <source>
        <dbReference type="Proteomes" id="UP000054342"/>
    </source>
</evidence>
<dbReference type="GeneID" id="25322627"/>
<dbReference type="InterPro" id="IPR017321">
    <property type="entry name" value="Hist_deAcase_II_yeast"/>
</dbReference>
<evidence type="ECO:0000256" key="12">
    <source>
        <dbReference type="SAM" id="MobiDB-lite"/>
    </source>
</evidence>
<feature type="compositionally biased region" description="Basic and acidic residues" evidence="12">
    <location>
        <begin position="36"/>
        <end position="55"/>
    </location>
</feature>
<dbReference type="Pfam" id="PF09757">
    <property type="entry name" value="Arb2-like"/>
    <property type="match status" value="1"/>
</dbReference>
<dbReference type="OrthoDB" id="424012at2759"/>
<dbReference type="InterPro" id="IPR023696">
    <property type="entry name" value="Ureohydrolase_dom_sf"/>
</dbReference>
<keyword evidence="8 11" id="KW-0804">Transcription</keyword>
<dbReference type="PIRSF" id="PIRSF037919">
    <property type="entry name" value="HDAC_II_yeast"/>
    <property type="match status" value="1"/>
</dbReference>
<evidence type="ECO:0000256" key="6">
    <source>
        <dbReference type="ARBA" id="ARBA00022853"/>
    </source>
</evidence>